<proteinExistence type="predicted"/>
<organism evidence="2 3">
    <name type="scientific">Mucilaginibacter defluvii</name>
    <dbReference type="NCBI Taxonomy" id="1196019"/>
    <lineage>
        <taxon>Bacteria</taxon>
        <taxon>Pseudomonadati</taxon>
        <taxon>Bacteroidota</taxon>
        <taxon>Sphingobacteriia</taxon>
        <taxon>Sphingobacteriales</taxon>
        <taxon>Sphingobacteriaceae</taxon>
        <taxon>Mucilaginibacter</taxon>
    </lineage>
</organism>
<evidence type="ECO:0000313" key="2">
    <source>
        <dbReference type="EMBL" id="GAA4930286.1"/>
    </source>
</evidence>
<evidence type="ECO:0000313" key="3">
    <source>
        <dbReference type="Proteomes" id="UP001501436"/>
    </source>
</evidence>
<dbReference type="Proteomes" id="UP001501436">
    <property type="component" value="Unassembled WGS sequence"/>
</dbReference>
<protein>
    <recommendedName>
        <fullName evidence="1">MobA/VirD2-like nuclease domain-containing protein</fullName>
    </recommendedName>
</protein>
<dbReference type="InterPro" id="IPR005094">
    <property type="entry name" value="Endonuclease_MobA/VirD2"/>
</dbReference>
<evidence type="ECO:0000259" key="1">
    <source>
        <dbReference type="Pfam" id="PF03432"/>
    </source>
</evidence>
<dbReference type="Pfam" id="PF03432">
    <property type="entry name" value="Relaxase"/>
    <property type="match status" value="1"/>
</dbReference>
<comment type="caution">
    <text evidence="2">The sequence shown here is derived from an EMBL/GenBank/DDBJ whole genome shotgun (WGS) entry which is preliminary data.</text>
</comment>
<reference evidence="3" key="1">
    <citation type="journal article" date="2019" name="Int. J. Syst. Evol. Microbiol.">
        <title>The Global Catalogue of Microorganisms (GCM) 10K type strain sequencing project: providing services to taxonomists for standard genome sequencing and annotation.</title>
        <authorList>
            <consortium name="The Broad Institute Genomics Platform"/>
            <consortium name="The Broad Institute Genome Sequencing Center for Infectious Disease"/>
            <person name="Wu L."/>
            <person name="Ma J."/>
        </authorList>
    </citation>
    <scope>NUCLEOTIDE SEQUENCE [LARGE SCALE GENOMIC DNA]</scope>
    <source>
        <strain evidence="3">JCM 18283</strain>
    </source>
</reference>
<feature type="domain" description="MobA/VirD2-like nuclease" evidence="1">
    <location>
        <begin position="43"/>
        <end position="163"/>
    </location>
</feature>
<dbReference type="RefSeq" id="WP_345334092.1">
    <property type="nucleotide sequence ID" value="NZ_BAABJI010000004.1"/>
</dbReference>
<keyword evidence="3" id="KW-1185">Reference proteome</keyword>
<accession>A0ABP9G698</accession>
<name>A0ABP9G698_9SPHI</name>
<dbReference type="EMBL" id="BAABJI010000004">
    <property type="protein sequence ID" value="GAA4930286.1"/>
    <property type="molecule type" value="Genomic_DNA"/>
</dbReference>
<sequence>MIGHVSIGASFYHLIRYVLEDKKELSEEQKKSLSLQDGVKHRGRAEVLEYNRCFGDKNELTKQFNDVQKLSRRVEKPVLHLSLRLAPGEQLNRAQLAEIGQACAAEFGIADHQYICVLHKDTKEQHIHIAANRVGFDGRAVSDSNNYRRMAAFCRRMENRYSLQKVLSPRAFLPAEQRSLPRHDKRKEKLRQDISHILSGVNSYADFEQRMKACGYQLIKGRGISFMDDKKVKVKGSEVGFSLAKIEKILALQQELSKVKTTQQLPANVPVTISDGRIYAPDRSTGQPLQEIKSASQHHLERLLEILLKPEQDDGNYNYDLQRAMKKKKKRKYLGH</sequence>
<gene>
    <name evidence="2" type="ORF">GCM10023313_38900</name>
</gene>